<evidence type="ECO:0000313" key="3">
    <source>
        <dbReference type="EMBL" id="RKQ96184.1"/>
    </source>
</evidence>
<dbReference type="Pfam" id="PF03797">
    <property type="entry name" value="Autotransporter"/>
    <property type="match status" value="1"/>
</dbReference>
<feature type="chain" id="PRO_5019777725" evidence="1">
    <location>
        <begin position="25"/>
        <end position="1299"/>
    </location>
</feature>
<evidence type="ECO:0000259" key="2">
    <source>
        <dbReference type="PROSITE" id="PS51208"/>
    </source>
</evidence>
<gene>
    <name evidence="3" type="ORF">C7435_2436</name>
</gene>
<accession>A0A495D374</accession>
<evidence type="ECO:0000256" key="1">
    <source>
        <dbReference type="SAM" id="SignalP"/>
    </source>
</evidence>
<dbReference type="PROSITE" id="PS51257">
    <property type="entry name" value="PROKAR_LIPOPROTEIN"/>
    <property type="match status" value="1"/>
</dbReference>
<dbReference type="RefSeq" id="WP_147422688.1">
    <property type="nucleotide sequence ID" value="NZ_RBIM01000005.1"/>
</dbReference>
<reference evidence="3 4" key="1">
    <citation type="submission" date="2018-10" db="EMBL/GenBank/DDBJ databases">
        <title>Genomic Encyclopedia of Type Strains, Phase IV (KMG-IV): sequencing the most valuable type-strain genomes for metagenomic binning, comparative biology and taxonomic classification.</title>
        <authorList>
            <person name="Goeker M."/>
        </authorList>
    </citation>
    <scope>NUCLEOTIDE SEQUENCE [LARGE SCALE GENOMIC DNA]</scope>
    <source>
        <strain evidence="3 4">DSM 4734</strain>
    </source>
</reference>
<organism evidence="3 4">
    <name type="scientific">Maricaulis maris</name>
    <dbReference type="NCBI Taxonomy" id="74318"/>
    <lineage>
        <taxon>Bacteria</taxon>
        <taxon>Pseudomonadati</taxon>
        <taxon>Pseudomonadota</taxon>
        <taxon>Alphaproteobacteria</taxon>
        <taxon>Maricaulales</taxon>
        <taxon>Maricaulaceae</taxon>
        <taxon>Maricaulis</taxon>
    </lineage>
</organism>
<protein>
    <submittedName>
        <fullName evidence="3">Autotransporter-like protein</fullName>
    </submittedName>
</protein>
<dbReference type="SMART" id="SM00869">
    <property type="entry name" value="Autotransporter"/>
    <property type="match status" value="1"/>
</dbReference>
<dbReference type="InterPro" id="IPR012332">
    <property type="entry name" value="Autotransporter_pectin_lyase_C"/>
</dbReference>
<sequence length="1299" mass="131015">MTCFRRQFLASTALIAALACPAFAQDITIQGSDYVGTGIAAIDANTASGDIVIDVDSVTTTGDDAPGVDAQTPDGTVDIAVSGDVSTEGERSTGISVLGFGDVNIAVGGLVSTQGYQASGVIATSCEGDISADLAGGVSTLGVAAGAIDLVACNGDITLETGDVSTTGNGSAAIVAEAVSGDAVVMADNVSTEGDFAGAVSVVGGGDVSVGLQGLVSTTGQNSTAVSVFGDTVRLGFSEVTVEGLFSSGVTAGGRVVLIEGGSIMAAGEHVAGLNVEAIDGYSEMLVEQVVTTGFDSDAVHLNMQNSNLFAAFGAVSTVGDSSTGILVESDGGRIGLIAQGVETQGFGSTGIDLQIDAADMPSAEGAARHEQIAVEAGLISTAGDQAIGINLTIDEAAEGAEFGASSIGIQADSILTSGDQAAGIRVLDPSGSGSLEISVDTIATEGDESDGIQMFVGARAVDLTSSGSIVTTGDEASGISIFNDVDVSVTANEITTMGAESSGIEIRNIWEDPTGLDGRYINVDVETASVAGRYADAILVTADDAHVSVRAANITALGDYGRGVAAQTGNGSVTIRVTETVTTRGNWSTGILGTSHTGRVDILANDVTVEGDYSFGIVGAGSSGAEVDITTLGDVTVTGTNATAIGGISRSNPTNPDGGGAGHVEINVFGNVRASGAIDHSLPGMEQFGHGIYVDAGSSDVSIGADGHLESTNGYAFYSADQLVSGPDGDLYNPGDDRLSISGSIAGDVWFGRGDDEFLIFAGADISGLGTTLGGDGHDMVQFSGWEGVIDPSQFNSFEELNVAENADLVIASETPVEWSLATISLSDASLRLGNGITLRGDLEVFDFDRRSGLLFFDDGASTGQLIGDIFAPDGLTISLLDQGGDDVAILTGDVDGDLDIGIDLGIGNGSLLAADQVRIDGMMTGDIVLYLSPYAASGGSFEGALVEVTGAHGDITLADGAFAWGGEVFDIDISGASASQDKSHAAAAGGTTSVSLVSLGYTPDAAGAIALPAVIDALDSSLLQGRAARRGSSRMAGDAALWGEVRFDAFEGDARGVVYDTEQTAILLGADLVNTTLENGQLTGTLMFHTAQSSTDLVQSGLAPEQLDVDTNALGFALGWTSNSSGRYLDLVAWGTDRSLELDSVKLDSQGLGASVEVGTRFDISGTASLQPLMQVVWTDAQIDSFTDASSGGEITPGAVNSLHVRAGAVLSQSLSENWQLEATAIADLNRRDSGATTLATGYSDRTRLAGMGAEAGLRLTGAVGNWQVFGDVTGRWATGVDGADGVGGRVGVSRRF</sequence>
<keyword evidence="1" id="KW-0732">Signal</keyword>
<feature type="domain" description="Autotransporter" evidence="2">
    <location>
        <begin position="1036"/>
        <end position="1299"/>
    </location>
</feature>
<evidence type="ECO:0000313" key="4">
    <source>
        <dbReference type="Proteomes" id="UP000273675"/>
    </source>
</evidence>
<dbReference type="PROSITE" id="PS51208">
    <property type="entry name" value="AUTOTRANSPORTER"/>
    <property type="match status" value="1"/>
</dbReference>
<dbReference type="InterPro" id="IPR036709">
    <property type="entry name" value="Autotransporte_beta_dom_sf"/>
</dbReference>
<dbReference type="Gene3D" id="2.160.20.20">
    <property type="match status" value="1"/>
</dbReference>
<dbReference type="InterPro" id="IPR005546">
    <property type="entry name" value="Autotransporte_beta"/>
</dbReference>
<dbReference type="EMBL" id="RBIM01000005">
    <property type="protein sequence ID" value="RKQ96184.1"/>
    <property type="molecule type" value="Genomic_DNA"/>
</dbReference>
<feature type="signal peptide" evidence="1">
    <location>
        <begin position="1"/>
        <end position="24"/>
    </location>
</feature>
<proteinExistence type="predicted"/>
<comment type="caution">
    <text evidence="3">The sequence shown here is derived from an EMBL/GenBank/DDBJ whole genome shotgun (WGS) entry which is preliminary data.</text>
</comment>
<dbReference type="Gene3D" id="2.40.128.130">
    <property type="entry name" value="Autotransporter beta-domain"/>
    <property type="match status" value="1"/>
</dbReference>
<dbReference type="SUPFAM" id="SSF103515">
    <property type="entry name" value="Autotransporter"/>
    <property type="match status" value="1"/>
</dbReference>
<name>A0A495D374_9PROT</name>
<dbReference type="Proteomes" id="UP000273675">
    <property type="component" value="Unassembled WGS sequence"/>
</dbReference>